<feature type="signal peptide" evidence="2">
    <location>
        <begin position="1"/>
        <end position="21"/>
    </location>
</feature>
<keyword evidence="2" id="KW-0732">Signal</keyword>
<evidence type="ECO:0000313" key="4">
    <source>
        <dbReference type="EMBL" id="TWU40771.1"/>
    </source>
</evidence>
<comment type="caution">
    <text evidence="4">The sequence shown here is derived from an EMBL/GenBank/DDBJ whole genome shotgun (WGS) entry which is preliminary data.</text>
</comment>
<gene>
    <name evidence="4" type="ORF">Poly41_16060</name>
</gene>
<feature type="compositionally biased region" description="Polar residues" evidence="1">
    <location>
        <begin position="225"/>
        <end position="240"/>
    </location>
</feature>
<dbReference type="OrthoDB" id="276253at2"/>
<proteinExistence type="predicted"/>
<dbReference type="AlphaFoldDB" id="A0A5C6DZA2"/>
<dbReference type="EMBL" id="SJPV01000002">
    <property type="protein sequence ID" value="TWU40771.1"/>
    <property type="molecule type" value="Genomic_DNA"/>
</dbReference>
<dbReference type="Pfam" id="PF13488">
    <property type="entry name" value="Gly-zipper_Omp"/>
    <property type="match status" value="1"/>
</dbReference>
<organism evidence="4 5">
    <name type="scientific">Novipirellula artificiosorum</name>
    <dbReference type="NCBI Taxonomy" id="2528016"/>
    <lineage>
        <taxon>Bacteria</taxon>
        <taxon>Pseudomonadati</taxon>
        <taxon>Planctomycetota</taxon>
        <taxon>Planctomycetia</taxon>
        <taxon>Pirellulales</taxon>
        <taxon>Pirellulaceae</taxon>
        <taxon>Novipirellula</taxon>
    </lineage>
</organism>
<evidence type="ECO:0000313" key="5">
    <source>
        <dbReference type="Proteomes" id="UP000319143"/>
    </source>
</evidence>
<dbReference type="Proteomes" id="UP000319143">
    <property type="component" value="Unassembled WGS sequence"/>
</dbReference>
<feature type="domain" description="Glycine zipper" evidence="3">
    <location>
        <begin position="34"/>
        <end position="75"/>
    </location>
</feature>
<accession>A0A5C6DZA2</accession>
<feature type="chain" id="PRO_5023030148" description="Glycine zipper domain-containing protein" evidence="2">
    <location>
        <begin position="22"/>
        <end position="247"/>
    </location>
</feature>
<dbReference type="RefSeq" id="WP_146525324.1">
    <property type="nucleotide sequence ID" value="NZ_SJPV01000002.1"/>
</dbReference>
<evidence type="ECO:0000256" key="2">
    <source>
        <dbReference type="SAM" id="SignalP"/>
    </source>
</evidence>
<feature type="region of interest" description="Disordered" evidence="1">
    <location>
        <begin position="222"/>
        <end position="247"/>
    </location>
</feature>
<evidence type="ECO:0000259" key="3">
    <source>
        <dbReference type="Pfam" id="PF13488"/>
    </source>
</evidence>
<name>A0A5C6DZA2_9BACT</name>
<dbReference type="InterPro" id="IPR039567">
    <property type="entry name" value="Gly-zipper"/>
</dbReference>
<evidence type="ECO:0000256" key="1">
    <source>
        <dbReference type="SAM" id="MobiDB-lite"/>
    </source>
</evidence>
<reference evidence="4 5" key="1">
    <citation type="submission" date="2019-02" db="EMBL/GenBank/DDBJ databases">
        <title>Deep-cultivation of Planctomycetes and their phenomic and genomic characterization uncovers novel biology.</title>
        <authorList>
            <person name="Wiegand S."/>
            <person name="Jogler M."/>
            <person name="Boedeker C."/>
            <person name="Pinto D."/>
            <person name="Vollmers J."/>
            <person name="Rivas-Marin E."/>
            <person name="Kohn T."/>
            <person name="Peeters S.H."/>
            <person name="Heuer A."/>
            <person name="Rast P."/>
            <person name="Oberbeckmann S."/>
            <person name="Bunk B."/>
            <person name="Jeske O."/>
            <person name="Meyerdierks A."/>
            <person name="Storesund J.E."/>
            <person name="Kallscheuer N."/>
            <person name="Luecker S."/>
            <person name="Lage O.M."/>
            <person name="Pohl T."/>
            <person name="Merkel B.J."/>
            <person name="Hornburger P."/>
            <person name="Mueller R.-W."/>
            <person name="Bruemmer F."/>
            <person name="Labrenz M."/>
            <person name="Spormann A.M."/>
            <person name="Op Den Camp H."/>
            <person name="Overmann J."/>
            <person name="Amann R."/>
            <person name="Jetten M.S.M."/>
            <person name="Mascher T."/>
            <person name="Medema M.H."/>
            <person name="Devos D.P."/>
            <person name="Kaster A.-K."/>
            <person name="Ovreas L."/>
            <person name="Rohde M."/>
            <person name="Galperin M.Y."/>
            <person name="Jogler C."/>
        </authorList>
    </citation>
    <scope>NUCLEOTIDE SEQUENCE [LARGE SCALE GENOMIC DNA]</scope>
    <source>
        <strain evidence="4 5">Poly41</strain>
    </source>
</reference>
<keyword evidence="5" id="KW-1185">Reference proteome</keyword>
<protein>
    <recommendedName>
        <fullName evidence="3">Glycine zipper domain-containing protein</fullName>
    </recommendedName>
</protein>
<sequence length="247" mass="26108" precursor="true">MLKQTLICVLVVVGMVNHAHAQNHRYQRRGAILGGLAGAAIGVAIGDKGNNETAGALIGGAVGAIAGGSIGNEKDHRIEHRRYHAPQYYPTPGSQQVYRSPSYPYEGHLHGVPVAPQPTWQTSRPAVQGGAFHGDFIAGPLSPLDVVSMVRHGIADSTIVDSLRNYGVTRPLSVRDIIGMHEQGVSENVIHAMQVAPVGHGQVVAPNAEFFPSPVSESYRVPTADGTTYGPSILESSRSQPALVPPQ</sequence>